<dbReference type="AlphaFoldDB" id="A0A223VBJ9"/>
<dbReference type="EMBL" id="CP022957">
    <property type="protein sequence ID" value="ASV32219.1"/>
    <property type="molecule type" value="Genomic_DNA"/>
</dbReference>
<dbReference type="SUPFAM" id="SSF49265">
    <property type="entry name" value="Fibronectin type III"/>
    <property type="match status" value="1"/>
</dbReference>
<organism evidence="1 2">
    <name type="scientific">Maribacter cobaltidurans</name>
    <dbReference type="NCBI Taxonomy" id="1178778"/>
    <lineage>
        <taxon>Bacteria</taxon>
        <taxon>Pseudomonadati</taxon>
        <taxon>Bacteroidota</taxon>
        <taxon>Flavobacteriia</taxon>
        <taxon>Flavobacteriales</taxon>
        <taxon>Flavobacteriaceae</taxon>
        <taxon>Maribacter</taxon>
    </lineage>
</organism>
<dbReference type="InterPro" id="IPR013783">
    <property type="entry name" value="Ig-like_fold"/>
</dbReference>
<dbReference type="Proteomes" id="UP000215244">
    <property type="component" value="Chromosome"/>
</dbReference>
<proteinExistence type="predicted"/>
<evidence type="ECO:0000313" key="2">
    <source>
        <dbReference type="Proteomes" id="UP000215244"/>
    </source>
</evidence>
<gene>
    <name evidence="1" type="ORF">CJ263_19425</name>
</gene>
<dbReference type="Gene3D" id="2.60.40.10">
    <property type="entry name" value="Immunoglobulins"/>
    <property type="match status" value="2"/>
</dbReference>
<protein>
    <submittedName>
        <fullName evidence="1">Uncharacterized protein</fullName>
    </submittedName>
</protein>
<dbReference type="RefSeq" id="WP_094998792.1">
    <property type="nucleotide sequence ID" value="NZ_BMJL01000008.1"/>
</dbReference>
<dbReference type="PROSITE" id="PS51257">
    <property type="entry name" value="PROKAR_LIPOPROTEIN"/>
    <property type="match status" value="1"/>
</dbReference>
<dbReference type="InterPro" id="IPR036116">
    <property type="entry name" value="FN3_sf"/>
</dbReference>
<keyword evidence="2" id="KW-1185">Reference proteome</keyword>
<evidence type="ECO:0000313" key="1">
    <source>
        <dbReference type="EMBL" id="ASV32219.1"/>
    </source>
</evidence>
<sequence length="233" mass="25363">MIHQKVKYLASILLITSTFVSCDKGSDSDTEKQAEKPLPTKVQGTLPANGEPCSDFELVPNDDSKVSILFKWNASQNAVNYDLVVMEGAQEAAKSTVEALEAYLTLDKGKTYSWMVTAKNETGNTISDTYSFTTPGQAIGNYAPYAAEITLNFNTTNQTLNVVWVAEDEDGDALNYDIVVQENGSVLMEETDLSNTTIEDITYVSGTTYLVSVKAKDTSGNFSISEKSEISPD</sequence>
<reference evidence="1 2" key="1">
    <citation type="submission" date="2017-08" db="EMBL/GenBank/DDBJ databases">
        <title>The complete genome sequence of Maribacter sp. B1, isolated from deep-sea sediment.</title>
        <authorList>
            <person name="Wu Y.-H."/>
            <person name="Cheng H."/>
            <person name="Xu X.-W."/>
        </authorList>
    </citation>
    <scope>NUCLEOTIDE SEQUENCE [LARGE SCALE GENOMIC DNA]</scope>
    <source>
        <strain evidence="1 2">B1</strain>
    </source>
</reference>
<name>A0A223VBJ9_9FLAO</name>
<dbReference type="KEGG" id="marb:CJ263_19425"/>
<accession>A0A223VBJ9</accession>
<dbReference type="OrthoDB" id="1354696at2"/>